<feature type="active site" description="Proton donor" evidence="8">
    <location>
        <position position="40"/>
    </location>
</feature>
<dbReference type="UniPathway" id="UPA00075">
    <property type="reaction ID" value="UER00335"/>
</dbReference>
<dbReference type="FunFam" id="3.90.170.10:FF:000001">
    <property type="entry name" value="Adenylosuccinate synthetase"/>
    <property type="match status" value="1"/>
</dbReference>
<dbReference type="GO" id="GO:0004019">
    <property type="term" value="F:adenylosuccinate synthase activity"/>
    <property type="evidence" value="ECO:0007669"/>
    <property type="project" value="UniProtKB-UniRule"/>
</dbReference>
<keyword evidence="2 8" id="KW-0436">Ligase</keyword>
<keyword evidence="7 8" id="KW-0342">GTP-binding</keyword>
<dbReference type="GO" id="GO:0005737">
    <property type="term" value="C:cytoplasm"/>
    <property type="evidence" value="ECO:0007669"/>
    <property type="project" value="UniProtKB-SubCell"/>
</dbReference>
<evidence type="ECO:0000256" key="5">
    <source>
        <dbReference type="ARBA" id="ARBA00022755"/>
    </source>
</evidence>
<keyword evidence="10" id="KW-1185">Reference proteome</keyword>
<gene>
    <name evidence="8" type="primary">purA</name>
    <name evidence="9" type="ORF">GCWU0000282_000415</name>
</gene>
<dbReference type="InterPro" id="IPR042111">
    <property type="entry name" value="Adenylosuccinate_synth_dom3"/>
</dbReference>
<dbReference type="eggNOG" id="COG0104">
    <property type="taxonomic scope" value="Bacteria"/>
</dbReference>
<dbReference type="GO" id="GO:0000287">
    <property type="term" value="F:magnesium ion binding"/>
    <property type="evidence" value="ECO:0007669"/>
    <property type="project" value="UniProtKB-UniRule"/>
</dbReference>
<dbReference type="Gene3D" id="3.40.440.10">
    <property type="entry name" value="Adenylosuccinate Synthetase, subunit A, domain 1"/>
    <property type="match status" value="1"/>
</dbReference>
<comment type="subunit">
    <text evidence="1 8">Homodimer.</text>
</comment>
<evidence type="ECO:0000313" key="10">
    <source>
        <dbReference type="Proteomes" id="UP000018227"/>
    </source>
</evidence>
<keyword evidence="4 8" id="KW-0547">Nucleotide-binding</keyword>
<evidence type="ECO:0000256" key="3">
    <source>
        <dbReference type="ARBA" id="ARBA00022723"/>
    </source>
</evidence>
<evidence type="ECO:0000256" key="1">
    <source>
        <dbReference type="ARBA" id="ARBA00011738"/>
    </source>
</evidence>
<dbReference type="Gene3D" id="3.90.170.10">
    <property type="entry name" value="Adenylosuccinate Synthetase, subunit A, domain 3"/>
    <property type="match status" value="1"/>
</dbReference>
<feature type="binding site" description="in other chain" evidence="8">
    <location>
        <position position="237"/>
    </location>
    <ligand>
        <name>IMP</name>
        <dbReference type="ChEBI" id="CHEBI:58053"/>
        <note>ligand shared between dimeric partners</note>
    </ligand>
</feature>
<dbReference type="HOGENOM" id="CLU_029848_0_0_9"/>
<dbReference type="GO" id="GO:0044208">
    <property type="term" value="P:'de novo' AMP biosynthetic process"/>
    <property type="evidence" value="ECO:0007669"/>
    <property type="project" value="UniProtKB-UniRule"/>
</dbReference>
<feature type="binding site" evidence="8">
    <location>
        <position position="306"/>
    </location>
    <ligand>
        <name>GTP</name>
        <dbReference type="ChEBI" id="CHEBI:37565"/>
    </ligand>
</feature>
<feature type="binding site" evidence="8">
    <location>
        <begin position="11"/>
        <end position="17"/>
    </location>
    <ligand>
        <name>GTP</name>
        <dbReference type="ChEBI" id="CHEBI:37565"/>
    </ligand>
</feature>
<dbReference type="CDD" id="cd03108">
    <property type="entry name" value="AdSS"/>
    <property type="match status" value="1"/>
</dbReference>
<keyword evidence="8" id="KW-0963">Cytoplasm</keyword>
<dbReference type="InterPro" id="IPR042109">
    <property type="entry name" value="Adenylosuccinate_synth_dom1"/>
</dbReference>
<feature type="binding site" evidence="8">
    <location>
        <position position="39"/>
    </location>
    <ligand>
        <name>Mg(2+)</name>
        <dbReference type="ChEBI" id="CHEBI:18420"/>
    </ligand>
</feature>
<dbReference type="EC" id="6.3.4.4" evidence="8"/>
<feature type="binding site" evidence="8">
    <location>
        <position position="141"/>
    </location>
    <ligand>
        <name>IMP</name>
        <dbReference type="ChEBI" id="CHEBI:58053"/>
        <note>ligand shared between dimeric partners</note>
    </ligand>
</feature>
<evidence type="ECO:0000313" key="9">
    <source>
        <dbReference type="EMBL" id="ESL04069.1"/>
    </source>
</evidence>
<name>V2XPI3_9FIRM</name>
<evidence type="ECO:0000256" key="7">
    <source>
        <dbReference type="ARBA" id="ARBA00023134"/>
    </source>
</evidence>
<evidence type="ECO:0000256" key="8">
    <source>
        <dbReference type="HAMAP-Rule" id="MF_00011"/>
    </source>
</evidence>
<feature type="binding site" evidence="8">
    <location>
        <begin position="300"/>
        <end position="306"/>
    </location>
    <ligand>
        <name>substrate</name>
    </ligand>
</feature>
<sequence length="425" mass="47090">MVRAIVGANWGDEGKGKLTDMLAETSDIIVRFQGGSNAGHTIINNYGKFALHLLPSGVFYNHTTSIIGNGVALNIPYLIKEINSLVEKGVPKPKILVSDRAQIIMPYHIKFDEYEEERLGKNSFGSTKSGIAPFYSDKYAKIGFQVSELFDDEILKDKLERVCIQKDVILEHLYHKPAIDKAELLKTLNEYRDMIAPYVCDTALFIQKAIKEGKNILLEGQLGTLKDPDFGIYPMVTSSSTLAAYGAIGAGIPPYEIKDIIAVVKAYSSAVGAGEFVSEIFGDEADELRRRGGDGGEYGATTGRPRRMGWFDAVASRYGVRMQGATEVSLTVLDVLGYLDELPICVGYEIDGKVTKDFPVTAELKKAKPVYEKLPGWKCEIKGIRKYEELPENCRKYIEFIEKELGVPVTMVSNGPGREDIIYKK</sequence>
<feature type="binding site" description="in other chain" evidence="8">
    <location>
        <position position="304"/>
    </location>
    <ligand>
        <name>IMP</name>
        <dbReference type="ChEBI" id="CHEBI:58053"/>
        <note>ligand shared between dimeric partners</note>
    </ligand>
</feature>
<feature type="binding site" evidence="8">
    <location>
        <position position="12"/>
    </location>
    <ligand>
        <name>Mg(2+)</name>
        <dbReference type="ChEBI" id="CHEBI:18420"/>
    </ligand>
</feature>
<dbReference type="GO" id="GO:0005525">
    <property type="term" value="F:GTP binding"/>
    <property type="evidence" value="ECO:0007669"/>
    <property type="project" value="UniProtKB-UniRule"/>
</dbReference>
<dbReference type="NCBIfam" id="NF002223">
    <property type="entry name" value="PRK01117.1"/>
    <property type="match status" value="1"/>
</dbReference>
<feature type="binding site" evidence="8">
    <location>
        <begin position="413"/>
        <end position="415"/>
    </location>
    <ligand>
        <name>GTP</name>
        <dbReference type="ChEBI" id="CHEBI:37565"/>
    </ligand>
</feature>
<comment type="caution">
    <text evidence="9">The sequence shown here is derived from an EMBL/GenBank/DDBJ whole genome shotgun (WGS) entry which is preliminary data.</text>
</comment>
<comment type="function">
    <text evidence="8">Plays an important role in the de novo pathway of purine nucleotide biosynthesis. Catalyzes the first committed step in the biosynthesis of AMP from IMP.</text>
</comment>
<dbReference type="GO" id="GO:0046040">
    <property type="term" value="P:IMP metabolic process"/>
    <property type="evidence" value="ECO:0007669"/>
    <property type="project" value="TreeGrafter"/>
</dbReference>
<feature type="binding site" description="in other chain" evidence="8">
    <location>
        <begin position="37"/>
        <end position="40"/>
    </location>
    <ligand>
        <name>IMP</name>
        <dbReference type="ChEBI" id="CHEBI:58053"/>
        <note>ligand shared between dimeric partners</note>
    </ligand>
</feature>
<dbReference type="Proteomes" id="UP000018227">
    <property type="component" value="Unassembled WGS sequence"/>
</dbReference>
<organism evidence="9 10">
    <name type="scientific">Catonella morbi ATCC 51271</name>
    <dbReference type="NCBI Taxonomy" id="592026"/>
    <lineage>
        <taxon>Bacteria</taxon>
        <taxon>Bacillati</taxon>
        <taxon>Bacillota</taxon>
        <taxon>Clostridia</taxon>
        <taxon>Lachnospirales</taxon>
        <taxon>Lachnospiraceae</taxon>
        <taxon>Catonella</taxon>
    </lineage>
</organism>
<dbReference type="SMART" id="SM00788">
    <property type="entry name" value="Adenylsucc_synt"/>
    <property type="match status" value="1"/>
</dbReference>
<dbReference type="OrthoDB" id="9807553at2"/>
<feature type="binding site" description="in other chain" evidence="8">
    <location>
        <position position="127"/>
    </location>
    <ligand>
        <name>IMP</name>
        <dbReference type="ChEBI" id="CHEBI:58053"/>
        <note>ligand shared between dimeric partners</note>
    </ligand>
</feature>
<comment type="caution">
    <text evidence="8">Lacks conserved residue(s) required for the propagation of feature annotation.</text>
</comment>
<dbReference type="Pfam" id="PF00709">
    <property type="entry name" value="Adenylsucc_synt"/>
    <property type="match status" value="1"/>
</dbReference>
<feature type="active site" description="Proton acceptor" evidence="8">
    <location>
        <position position="12"/>
    </location>
</feature>
<keyword evidence="6 8" id="KW-0460">Magnesium</keyword>
<accession>V2XPI3</accession>
<feature type="binding site" evidence="8">
    <location>
        <begin position="39"/>
        <end position="41"/>
    </location>
    <ligand>
        <name>GTP</name>
        <dbReference type="ChEBI" id="CHEBI:37565"/>
    </ligand>
</feature>
<dbReference type="STRING" id="592026.GCWU0000282_000415"/>
<keyword evidence="5 8" id="KW-0658">Purine biosynthesis</keyword>
<comment type="subcellular location">
    <subcellularLocation>
        <location evidence="8">Cytoplasm</location>
    </subcellularLocation>
</comment>
<dbReference type="InterPro" id="IPR027417">
    <property type="entry name" value="P-loop_NTPase"/>
</dbReference>
<dbReference type="InterPro" id="IPR042110">
    <property type="entry name" value="Adenylosuccinate_synth_dom2"/>
</dbReference>
<dbReference type="NCBIfam" id="TIGR00184">
    <property type="entry name" value="purA"/>
    <property type="match status" value="1"/>
</dbReference>
<comment type="similarity">
    <text evidence="8">Belongs to the adenylosuccinate synthetase family.</text>
</comment>
<reference evidence="9 10" key="1">
    <citation type="submission" date="2013-06" db="EMBL/GenBank/DDBJ databases">
        <authorList>
            <person name="Weinstock G."/>
            <person name="Sodergren E."/>
            <person name="Clifton S."/>
            <person name="Fulton L."/>
            <person name="Fulton B."/>
            <person name="Courtney L."/>
            <person name="Fronick C."/>
            <person name="Harrison M."/>
            <person name="Strong C."/>
            <person name="Farmer C."/>
            <person name="Delahaunty K."/>
            <person name="Markovic C."/>
            <person name="Hall O."/>
            <person name="Minx P."/>
            <person name="Tomlinson C."/>
            <person name="Mitreva M."/>
            <person name="Nelson J."/>
            <person name="Hou S."/>
            <person name="Wollam A."/>
            <person name="Pepin K.H."/>
            <person name="Johnson M."/>
            <person name="Bhonagiri V."/>
            <person name="Nash W.E."/>
            <person name="Warren W."/>
            <person name="Chinwalla A."/>
            <person name="Mardis E.R."/>
            <person name="Wilson R.K."/>
        </authorList>
    </citation>
    <scope>NUCLEOTIDE SEQUENCE [LARGE SCALE GENOMIC DNA]</scope>
    <source>
        <strain evidence="9 10">ATCC 51271</strain>
    </source>
</reference>
<dbReference type="PANTHER" id="PTHR11846:SF0">
    <property type="entry name" value="ADENYLOSUCCINATE SYNTHETASE"/>
    <property type="match status" value="1"/>
</dbReference>
<feature type="binding site" evidence="8">
    <location>
        <begin position="332"/>
        <end position="334"/>
    </location>
    <ligand>
        <name>GTP</name>
        <dbReference type="ChEBI" id="CHEBI:37565"/>
    </ligand>
</feature>
<dbReference type="EMBL" id="ACIL03000005">
    <property type="protein sequence ID" value="ESL04069.1"/>
    <property type="molecule type" value="Genomic_DNA"/>
</dbReference>
<dbReference type="FunFam" id="1.10.300.10:FF:000001">
    <property type="entry name" value="Adenylosuccinate synthetase"/>
    <property type="match status" value="1"/>
</dbReference>
<dbReference type="InterPro" id="IPR001114">
    <property type="entry name" value="Adenylosuccinate_synthetase"/>
</dbReference>
<feature type="binding site" description="in other chain" evidence="8">
    <location>
        <begin position="12"/>
        <end position="15"/>
    </location>
    <ligand>
        <name>IMP</name>
        <dbReference type="ChEBI" id="CHEBI:58053"/>
        <note>ligand shared between dimeric partners</note>
    </ligand>
</feature>
<comment type="catalytic activity">
    <reaction evidence="8">
        <text>IMP + L-aspartate + GTP = N(6)-(1,2-dicarboxyethyl)-AMP + GDP + phosphate + 2 H(+)</text>
        <dbReference type="Rhea" id="RHEA:15753"/>
        <dbReference type="ChEBI" id="CHEBI:15378"/>
        <dbReference type="ChEBI" id="CHEBI:29991"/>
        <dbReference type="ChEBI" id="CHEBI:37565"/>
        <dbReference type="ChEBI" id="CHEBI:43474"/>
        <dbReference type="ChEBI" id="CHEBI:57567"/>
        <dbReference type="ChEBI" id="CHEBI:58053"/>
        <dbReference type="ChEBI" id="CHEBI:58189"/>
        <dbReference type="EC" id="6.3.4.4"/>
    </reaction>
</comment>
<evidence type="ECO:0000256" key="2">
    <source>
        <dbReference type="ARBA" id="ARBA00022598"/>
    </source>
</evidence>
<evidence type="ECO:0000256" key="4">
    <source>
        <dbReference type="ARBA" id="ARBA00022741"/>
    </source>
</evidence>
<dbReference type="Gene3D" id="1.10.300.10">
    <property type="entry name" value="Adenylosuccinate Synthetase, subunit A, domain 2"/>
    <property type="match status" value="1"/>
</dbReference>
<comment type="cofactor">
    <cofactor evidence="8">
        <name>Mg(2+)</name>
        <dbReference type="ChEBI" id="CHEBI:18420"/>
    </cofactor>
    <text evidence="8">Binds 1 Mg(2+) ion per subunit.</text>
</comment>
<dbReference type="SUPFAM" id="SSF52540">
    <property type="entry name" value="P-loop containing nucleoside triphosphate hydrolases"/>
    <property type="match status" value="1"/>
</dbReference>
<keyword evidence="3 8" id="KW-0479">Metal-binding</keyword>
<dbReference type="HAMAP" id="MF_00011">
    <property type="entry name" value="Adenylosucc_synth"/>
    <property type="match status" value="1"/>
</dbReference>
<dbReference type="RefSeq" id="WP_023353318.1">
    <property type="nucleotide sequence ID" value="NZ_KI535366.1"/>
</dbReference>
<dbReference type="PANTHER" id="PTHR11846">
    <property type="entry name" value="ADENYLOSUCCINATE SYNTHETASE"/>
    <property type="match status" value="1"/>
</dbReference>
<dbReference type="AlphaFoldDB" id="V2XPI3"/>
<proteinExistence type="inferred from homology"/>
<evidence type="ECO:0000256" key="6">
    <source>
        <dbReference type="ARBA" id="ARBA00022842"/>
    </source>
</evidence>
<protein>
    <recommendedName>
        <fullName evidence="8">Adenylosuccinate synthetase</fullName>
        <shortName evidence="8">AMPSase</shortName>
        <shortName evidence="8">AdSS</shortName>
        <ecNumber evidence="8">6.3.4.4</ecNumber>
    </recommendedName>
    <alternativeName>
        <fullName evidence="8">IMP--aspartate ligase</fullName>
    </alternativeName>
</protein>
<comment type="pathway">
    <text evidence="8">Purine metabolism; AMP biosynthesis via de novo pathway; AMP from IMP: step 1/2.</text>
</comment>